<keyword evidence="4" id="KW-1185">Reference proteome</keyword>
<dbReference type="Pfam" id="PF01458">
    <property type="entry name" value="SUFBD_core"/>
    <property type="match status" value="1"/>
</dbReference>
<comment type="caution">
    <text evidence="3">The sequence shown here is derived from an EMBL/GenBank/DDBJ whole genome shotgun (WGS) entry which is preliminary data.</text>
</comment>
<dbReference type="EMBL" id="JAPJDO010000014">
    <property type="protein sequence ID" value="MCX2938464.1"/>
    <property type="molecule type" value="Genomic_DNA"/>
</dbReference>
<organism evidence="3 4">
    <name type="scientific">Mycobacterium pinniadriaticum</name>
    <dbReference type="NCBI Taxonomy" id="2994102"/>
    <lineage>
        <taxon>Bacteria</taxon>
        <taxon>Bacillati</taxon>
        <taxon>Actinomycetota</taxon>
        <taxon>Actinomycetes</taxon>
        <taxon>Mycobacteriales</taxon>
        <taxon>Mycobacteriaceae</taxon>
        <taxon>Mycobacterium</taxon>
    </lineage>
</organism>
<dbReference type="RefSeq" id="WP_265998202.1">
    <property type="nucleotide sequence ID" value="NZ_JAPJDN010000014.1"/>
</dbReference>
<dbReference type="InterPro" id="IPR037284">
    <property type="entry name" value="SUF_FeS_clus_asmbl_SufBD_sf"/>
</dbReference>
<comment type="similarity">
    <text evidence="1">Belongs to the iron-sulfur cluster assembly SufBD family.</text>
</comment>
<evidence type="ECO:0000313" key="4">
    <source>
        <dbReference type="Proteomes" id="UP001300745"/>
    </source>
</evidence>
<name>A0ABT3SG24_9MYCO</name>
<evidence type="ECO:0000313" key="3">
    <source>
        <dbReference type="EMBL" id="MCX2938464.1"/>
    </source>
</evidence>
<evidence type="ECO:0000256" key="1">
    <source>
        <dbReference type="ARBA" id="ARBA00043967"/>
    </source>
</evidence>
<dbReference type="PANTHER" id="PTHR30508">
    <property type="entry name" value="FES CLUSTER ASSEMBLY PROTEIN SUF"/>
    <property type="match status" value="1"/>
</dbReference>
<accession>A0ABT3SG24</accession>
<reference evidence="3 4" key="1">
    <citation type="submission" date="2022-11" db="EMBL/GenBank/DDBJ databases">
        <title>Mycobacterium sp. nov.</title>
        <authorList>
            <person name="Papic B."/>
            <person name="Spicic S."/>
            <person name="Duvnjak S."/>
        </authorList>
    </citation>
    <scope>NUCLEOTIDE SEQUENCE [LARGE SCALE GENOMIC DNA]</scope>
    <source>
        <strain evidence="3 4">CVI_P4</strain>
    </source>
</reference>
<sequence length="370" mass="39824">MITADLTDLEVEPLQDIGYSPEHLHAGTCVIVDDDVRRISVFEDGVEILPISDALQRYSWIRDLTGSELSPELHGYFIWVHEGVELTKPLQAFTLLATPGHAQSVHNVTVIDRNAKVEMLSGTTVGPFVTEGRHSPIRETHVREGARCISVSITHGSAGMTFESQARAHVGVDGLLAETSIALSGLRRYRSARTSVVGRNGTANDQTIVFAPTGTRREIDSLTRLVGAGASAASVVRMVSDGGDIVNRAELIGDAHAVRGYLGCGGLKLSDHGQLEFSPVLRAATADAQLSHNASIGMAGQDNLTYLMATGMSEEDARELIVQGFLDLDNRGIPRVFRDQVDAMIAIAKSGAMQMASRQPRSPRQPHSLD</sequence>
<protein>
    <submittedName>
        <fullName evidence="3">SufD family Fe-S cluster assembly protein</fullName>
    </submittedName>
</protein>
<evidence type="ECO:0000259" key="2">
    <source>
        <dbReference type="Pfam" id="PF01458"/>
    </source>
</evidence>
<proteinExistence type="inferred from homology"/>
<dbReference type="PANTHER" id="PTHR30508:SF1">
    <property type="entry name" value="UPF0051 PROTEIN ABCI8, CHLOROPLASTIC-RELATED"/>
    <property type="match status" value="1"/>
</dbReference>
<dbReference type="Proteomes" id="UP001300745">
    <property type="component" value="Unassembled WGS sequence"/>
</dbReference>
<gene>
    <name evidence="3" type="ORF">ORI27_17310</name>
</gene>
<dbReference type="InterPro" id="IPR055346">
    <property type="entry name" value="Fe-S_cluster_assembly_SufBD"/>
</dbReference>
<dbReference type="InterPro" id="IPR000825">
    <property type="entry name" value="SUF_FeS_clus_asmbl_SufBD_core"/>
</dbReference>
<dbReference type="SUPFAM" id="SSF101960">
    <property type="entry name" value="Stabilizer of iron transporter SufD"/>
    <property type="match status" value="1"/>
</dbReference>
<feature type="domain" description="SUF system FeS cluster assembly SufBD core" evidence="2">
    <location>
        <begin position="99"/>
        <end position="325"/>
    </location>
</feature>